<dbReference type="EMBL" id="CP000828">
    <property type="protein sequence ID" value="ABW28078.1"/>
    <property type="molecule type" value="Genomic_DNA"/>
</dbReference>
<dbReference type="InterPro" id="IPR041518">
    <property type="entry name" value="Bac_GH3_C"/>
</dbReference>
<evidence type="ECO:0000256" key="3">
    <source>
        <dbReference type="ARBA" id="ARBA00012663"/>
    </source>
</evidence>
<comment type="catalytic activity">
    <reaction evidence="1">
        <text>Hydrolysis of terminal non-reducing N-acetyl-D-hexosamine residues in N-acetyl-beta-D-hexosaminides.</text>
        <dbReference type="EC" id="3.2.1.52"/>
    </reaction>
</comment>
<evidence type="ECO:0000313" key="9">
    <source>
        <dbReference type="Proteomes" id="UP000000268"/>
    </source>
</evidence>
<evidence type="ECO:0000256" key="4">
    <source>
        <dbReference type="ARBA" id="ARBA00022801"/>
    </source>
</evidence>
<dbReference type="AlphaFoldDB" id="B0CDK9"/>
<sequence length="538" mass="58318">MTHLLPEPDSLSLPEQVAQMLVVRASGYLFDHQIQYPSWEPSAEVLRHWLTDLGVGGVILLGGSAGEIACRCQQLQEWSAIPLLLAADIEEGVGQRFSGATWFPPPLALAGMVQAGAAIEQVQQSAQAMGAWTAQEALAIGLNWVLAPVVDVNNNPQNPVINVRAFGETPELVSQLSTAFIQGAQPYPVLTTAKHFPGHGDTATDSHLDLPVIPHDCDRIYNTEYPPFQAAIAAHVDGVMSAHLLIPALDPDYPATLSPKILTGELRQKLGFEGLIVTDALVMGAIANQYGANEAAVLAVAAGADILMMPADPLGAISAVCEAVERGRIPLEQIEASVERIWRAKQKITRYEVEDTSYQHAWETHTPLQIDLDRLGTAEAIDATTTILKRSNVVHGQITAIPDNARTLIIVDDLVDCEFLSRKALAIDLPRKLGYQVQIVDGNTPEIPMDKVGQPTFLQLFIRGNPFRGSAQLSRQAEAWFEFLLQSDQLQALAVYGSPYALAQFQGQLSAEIPYGFSYGQMPLAQKLVLKQLLGQLG</sequence>
<protein>
    <recommendedName>
        <fullName evidence="3">beta-N-acetylhexosaminidase</fullName>
        <ecNumber evidence="3">3.2.1.52</ecNumber>
    </recommendedName>
</protein>
<name>B0CDK9_ACAM1</name>
<dbReference type="PANTHER" id="PTHR30480">
    <property type="entry name" value="BETA-HEXOSAMINIDASE-RELATED"/>
    <property type="match status" value="1"/>
</dbReference>
<dbReference type="Pfam" id="PF18034">
    <property type="entry name" value="Bac_GH3_C"/>
    <property type="match status" value="1"/>
</dbReference>
<feature type="domain" description="Bacterial Glycosyl hydrolase family 3 C-terminal" evidence="7">
    <location>
        <begin position="403"/>
        <end position="534"/>
    </location>
</feature>
<keyword evidence="4" id="KW-0378">Hydrolase</keyword>
<keyword evidence="5" id="KW-0326">Glycosidase</keyword>
<dbReference type="InterPro" id="IPR001764">
    <property type="entry name" value="Glyco_hydro_3_N"/>
</dbReference>
<organism evidence="8 9">
    <name type="scientific">Acaryochloris marina (strain MBIC 11017)</name>
    <dbReference type="NCBI Taxonomy" id="329726"/>
    <lineage>
        <taxon>Bacteria</taxon>
        <taxon>Bacillati</taxon>
        <taxon>Cyanobacteriota</taxon>
        <taxon>Cyanophyceae</taxon>
        <taxon>Acaryochloridales</taxon>
        <taxon>Acaryochloridaceae</taxon>
        <taxon>Acaryochloris</taxon>
    </lineage>
</organism>
<dbReference type="HOGENOM" id="CLU_008392_5_4_3"/>
<dbReference type="GO" id="GO:0005975">
    <property type="term" value="P:carbohydrate metabolic process"/>
    <property type="evidence" value="ECO:0007669"/>
    <property type="project" value="InterPro"/>
</dbReference>
<dbReference type="GO" id="GO:0004563">
    <property type="term" value="F:beta-N-acetylhexosaminidase activity"/>
    <property type="evidence" value="ECO:0007669"/>
    <property type="project" value="UniProtKB-EC"/>
</dbReference>
<gene>
    <name evidence="8" type="ordered locus">AM1_3082</name>
</gene>
<reference evidence="8 9" key="1">
    <citation type="journal article" date="2008" name="Proc. Natl. Acad. Sci. U.S.A.">
        <title>Niche adaptation and genome expansion in the chlorophyll d-producing cyanobacterium Acaryochloris marina.</title>
        <authorList>
            <person name="Swingley W.D."/>
            <person name="Chen M."/>
            <person name="Cheung P.C."/>
            <person name="Conrad A.L."/>
            <person name="Dejesa L.C."/>
            <person name="Hao J."/>
            <person name="Honchak B.M."/>
            <person name="Karbach L.E."/>
            <person name="Kurdoglu A."/>
            <person name="Lahiri S."/>
            <person name="Mastrian S.D."/>
            <person name="Miyashita H."/>
            <person name="Page L."/>
            <person name="Ramakrishna P."/>
            <person name="Satoh S."/>
            <person name="Sattley W.M."/>
            <person name="Shimada Y."/>
            <person name="Taylor H.L."/>
            <person name="Tomo T."/>
            <person name="Tsuchiya T."/>
            <person name="Wang Z.T."/>
            <person name="Raymond J."/>
            <person name="Mimuro M."/>
            <person name="Blankenship R.E."/>
            <person name="Touchman J.W."/>
        </authorList>
    </citation>
    <scope>NUCLEOTIDE SEQUENCE [LARGE SCALE GENOMIC DNA]</scope>
    <source>
        <strain evidence="9">MBIC 11017</strain>
    </source>
</reference>
<keyword evidence="9" id="KW-1185">Reference proteome</keyword>
<comment type="similarity">
    <text evidence="2">Belongs to the glycosyl hydrolase 3 family.</text>
</comment>
<proteinExistence type="inferred from homology"/>
<evidence type="ECO:0000313" key="8">
    <source>
        <dbReference type="EMBL" id="ABW28078.1"/>
    </source>
</evidence>
<accession>B0CDK9</accession>
<dbReference type="InterPro" id="IPR017853">
    <property type="entry name" value="GH"/>
</dbReference>
<evidence type="ECO:0000259" key="7">
    <source>
        <dbReference type="Pfam" id="PF18034"/>
    </source>
</evidence>
<dbReference type="InterPro" id="IPR050226">
    <property type="entry name" value="NagZ_Beta-hexosaminidase"/>
</dbReference>
<dbReference type="Gene3D" id="3.20.20.300">
    <property type="entry name" value="Glycoside hydrolase, family 3, N-terminal domain"/>
    <property type="match status" value="1"/>
</dbReference>
<dbReference type="Gene3D" id="3.40.50.10870">
    <property type="entry name" value="Glycosyl hydrolase family 3"/>
    <property type="match status" value="1"/>
</dbReference>
<dbReference type="eggNOG" id="COG1472">
    <property type="taxonomic scope" value="Bacteria"/>
</dbReference>
<dbReference type="STRING" id="329726.AM1_3082"/>
<dbReference type="InterPro" id="IPR036962">
    <property type="entry name" value="Glyco_hydro_3_N_sf"/>
</dbReference>
<evidence type="ECO:0000256" key="5">
    <source>
        <dbReference type="ARBA" id="ARBA00023295"/>
    </source>
</evidence>
<dbReference type="PANTHER" id="PTHR30480:SF13">
    <property type="entry name" value="BETA-HEXOSAMINIDASE"/>
    <property type="match status" value="1"/>
</dbReference>
<dbReference type="KEGG" id="amr:AM1_3082"/>
<dbReference type="EC" id="3.2.1.52" evidence="3"/>
<evidence type="ECO:0000256" key="1">
    <source>
        <dbReference type="ARBA" id="ARBA00001231"/>
    </source>
</evidence>
<dbReference type="Pfam" id="PF00933">
    <property type="entry name" value="Glyco_hydro_3"/>
    <property type="match status" value="1"/>
</dbReference>
<dbReference type="SUPFAM" id="SSF51445">
    <property type="entry name" value="(Trans)glycosidases"/>
    <property type="match status" value="1"/>
</dbReference>
<evidence type="ECO:0000259" key="6">
    <source>
        <dbReference type="Pfam" id="PF00933"/>
    </source>
</evidence>
<dbReference type="RefSeq" id="WP_012163508.1">
    <property type="nucleotide sequence ID" value="NC_009925.1"/>
</dbReference>
<evidence type="ECO:0000256" key="2">
    <source>
        <dbReference type="ARBA" id="ARBA00005336"/>
    </source>
</evidence>
<feature type="domain" description="Glycoside hydrolase family 3 N-terminal" evidence="6">
    <location>
        <begin position="13"/>
        <end position="343"/>
    </location>
</feature>
<dbReference type="CAZy" id="GH3">
    <property type="family name" value="Glycoside Hydrolase Family 3"/>
</dbReference>
<dbReference type="Proteomes" id="UP000000268">
    <property type="component" value="Chromosome"/>
</dbReference>
<dbReference type="GO" id="GO:0009254">
    <property type="term" value="P:peptidoglycan turnover"/>
    <property type="evidence" value="ECO:0007669"/>
    <property type="project" value="TreeGrafter"/>
</dbReference>